<dbReference type="RefSeq" id="WP_170015147.1">
    <property type="nucleotide sequence ID" value="NZ_JADBHR010000002.1"/>
</dbReference>
<sequence length="109" mass="12463">MVILGILIGCASLGILPTNENKGGILAQIPILTGIEDNSRKLLQIVNDKSEKFISNKDDFIKFKDSEYYKSLSKNDKAKFEKNLNTLYISKNQWKFQKIQLHFKILQTA</sequence>
<evidence type="ECO:0000313" key="1">
    <source>
        <dbReference type="EMBL" id="MBE3607262.1"/>
    </source>
</evidence>
<proteinExistence type="predicted"/>
<evidence type="ECO:0000313" key="2">
    <source>
        <dbReference type="Proteomes" id="UP000650616"/>
    </source>
</evidence>
<protein>
    <recommendedName>
        <fullName evidence="3">Lipoprotein</fullName>
    </recommendedName>
</protein>
<gene>
    <name evidence="1" type="ORF">CCAL9337_00735</name>
</gene>
<dbReference type="EMBL" id="LIWG01000001">
    <property type="protein sequence ID" value="MBE3607262.1"/>
    <property type="molecule type" value="Genomic_DNA"/>
</dbReference>
<dbReference type="Proteomes" id="UP000650616">
    <property type="component" value="Unassembled WGS sequence"/>
</dbReference>
<keyword evidence="2" id="KW-1185">Reference proteome</keyword>
<dbReference type="AlphaFoldDB" id="A0AAW3ZR87"/>
<organism evidence="1 2">
    <name type="scientific">Campylobacter californiensis</name>
    <dbReference type="NCBI Taxonomy" id="1032243"/>
    <lineage>
        <taxon>Bacteria</taxon>
        <taxon>Pseudomonadati</taxon>
        <taxon>Campylobacterota</taxon>
        <taxon>Epsilonproteobacteria</taxon>
        <taxon>Campylobacterales</taxon>
        <taxon>Campylobacteraceae</taxon>
        <taxon>Campylobacter</taxon>
    </lineage>
</organism>
<comment type="caution">
    <text evidence="1">The sequence shown here is derived from an EMBL/GenBank/DDBJ whole genome shotgun (WGS) entry which is preliminary data.</text>
</comment>
<reference evidence="1 2" key="1">
    <citation type="submission" date="2015-08" db="EMBL/GenBank/DDBJ databases">
        <title>Comparative genomics of the Campylobacter concisus group.</title>
        <authorList>
            <person name="Yee E."/>
            <person name="Chapman M.H."/>
            <person name="Huynh S."/>
            <person name="Bono J.L."/>
            <person name="On S.L."/>
            <person name="St Leger J."/>
            <person name="Foster G."/>
            <person name="Parker C.T."/>
            <person name="Miller W.G."/>
        </authorList>
    </citation>
    <scope>NUCLEOTIDE SEQUENCE [LARGE SCALE GENOMIC DNA]</scope>
    <source>
        <strain evidence="1 2">RM9337</strain>
    </source>
</reference>
<name>A0AAW3ZR87_9BACT</name>
<evidence type="ECO:0008006" key="3">
    <source>
        <dbReference type="Google" id="ProtNLM"/>
    </source>
</evidence>
<accession>A0AAW3ZR87</accession>